<name>A0AAD8PK75_9PEZI</name>
<feature type="transmembrane region" description="Helical" evidence="2">
    <location>
        <begin position="30"/>
        <end position="49"/>
    </location>
</feature>
<sequence length="99" mass="10890">MILEFIIFAIPLPLYLNAEANKRSRKRVRVLGLFLLGSLVLMLSAWRLIALVCSRAGTYPTFDLTWAAPGPMALSSRSTWPPSAHPSPSSGPCYKTAWA</sequence>
<dbReference type="EMBL" id="JAHLJV010000191">
    <property type="protein sequence ID" value="KAK1564271.1"/>
    <property type="molecule type" value="Genomic_DNA"/>
</dbReference>
<feature type="region of interest" description="Disordered" evidence="1">
    <location>
        <begin position="75"/>
        <end position="99"/>
    </location>
</feature>
<keyword evidence="2" id="KW-1133">Transmembrane helix</keyword>
<dbReference type="AlphaFoldDB" id="A0AAD8PK75"/>
<proteinExistence type="predicted"/>
<protein>
    <submittedName>
        <fullName evidence="3">Uncharacterized protein</fullName>
    </submittedName>
</protein>
<reference evidence="3" key="1">
    <citation type="submission" date="2021-06" db="EMBL/GenBank/DDBJ databases">
        <title>Comparative genomics, transcriptomics and evolutionary studies reveal genomic signatures of adaptation to plant cell wall in hemibiotrophic fungi.</title>
        <authorList>
            <consortium name="DOE Joint Genome Institute"/>
            <person name="Baroncelli R."/>
            <person name="Diaz J.F."/>
            <person name="Benocci T."/>
            <person name="Peng M."/>
            <person name="Battaglia E."/>
            <person name="Haridas S."/>
            <person name="Andreopoulos W."/>
            <person name="Labutti K."/>
            <person name="Pangilinan J."/>
            <person name="Floch G.L."/>
            <person name="Makela M.R."/>
            <person name="Henrissat B."/>
            <person name="Grigoriev I.V."/>
            <person name="Crouch J.A."/>
            <person name="De Vries R.P."/>
            <person name="Sukno S.A."/>
            <person name="Thon M.R."/>
        </authorList>
    </citation>
    <scope>NUCLEOTIDE SEQUENCE</scope>
    <source>
        <strain evidence="3">CBS 125086</strain>
    </source>
</reference>
<evidence type="ECO:0000313" key="4">
    <source>
        <dbReference type="Proteomes" id="UP001230504"/>
    </source>
</evidence>
<keyword evidence="2" id="KW-0472">Membrane</keyword>
<comment type="caution">
    <text evidence="3">The sequence shown here is derived from an EMBL/GenBank/DDBJ whole genome shotgun (WGS) entry which is preliminary data.</text>
</comment>
<evidence type="ECO:0000256" key="2">
    <source>
        <dbReference type="SAM" id="Phobius"/>
    </source>
</evidence>
<organism evidence="3 4">
    <name type="scientific">Colletotrichum navitas</name>
    <dbReference type="NCBI Taxonomy" id="681940"/>
    <lineage>
        <taxon>Eukaryota</taxon>
        <taxon>Fungi</taxon>
        <taxon>Dikarya</taxon>
        <taxon>Ascomycota</taxon>
        <taxon>Pezizomycotina</taxon>
        <taxon>Sordariomycetes</taxon>
        <taxon>Hypocreomycetidae</taxon>
        <taxon>Glomerellales</taxon>
        <taxon>Glomerellaceae</taxon>
        <taxon>Colletotrichum</taxon>
        <taxon>Colletotrichum graminicola species complex</taxon>
    </lineage>
</organism>
<keyword evidence="4" id="KW-1185">Reference proteome</keyword>
<evidence type="ECO:0000313" key="3">
    <source>
        <dbReference type="EMBL" id="KAK1564271.1"/>
    </source>
</evidence>
<accession>A0AAD8PK75</accession>
<evidence type="ECO:0000256" key="1">
    <source>
        <dbReference type="SAM" id="MobiDB-lite"/>
    </source>
</evidence>
<dbReference type="Proteomes" id="UP001230504">
    <property type="component" value="Unassembled WGS sequence"/>
</dbReference>
<gene>
    <name evidence="3" type="ORF">LY79DRAFT_573342</name>
</gene>
<keyword evidence="2" id="KW-0812">Transmembrane</keyword>
<dbReference type="GeneID" id="85443702"/>
<feature type="compositionally biased region" description="Low complexity" evidence="1">
    <location>
        <begin position="78"/>
        <end position="92"/>
    </location>
</feature>
<dbReference type="RefSeq" id="XP_060407076.1">
    <property type="nucleotide sequence ID" value="XM_060559462.1"/>
</dbReference>